<dbReference type="AlphaFoldDB" id="A0A2Z6PR70"/>
<dbReference type="EMBL" id="DF974484">
    <property type="protein sequence ID" value="GAU48857.1"/>
    <property type="molecule type" value="Genomic_DNA"/>
</dbReference>
<accession>A0A2Z6PR70</accession>
<proteinExistence type="predicted"/>
<evidence type="ECO:0000256" key="2">
    <source>
        <dbReference type="SAM" id="SignalP"/>
    </source>
</evidence>
<protein>
    <submittedName>
        <fullName evidence="3">Uncharacterized protein</fullName>
    </submittedName>
</protein>
<reference evidence="4" key="1">
    <citation type="journal article" date="2017" name="Front. Plant Sci.">
        <title>Climate Clever Clovers: New Paradigm to Reduce the Environmental Footprint of Ruminants by Breeding Low Methanogenic Forages Utilizing Haplotype Variation.</title>
        <authorList>
            <person name="Kaur P."/>
            <person name="Appels R."/>
            <person name="Bayer P.E."/>
            <person name="Keeble-Gagnere G."/>
            <person name="Wang J."/>
            <person name="Hirakawa H."/>
            <person name="Shirasawa K."/>
            <person name="Vercoe P."/>
            <person name="Stefanova K."/>
            <person name="Durmic Z."/>
            <person name="Nichols P."/>
            <person name="Revell C."/>
            <person name="Isobe S.N."/>
            <person name="Edwards D."/>
            <person name="Erskine W."/>
        </authorList>
    </citation>
    <scope>NUCLEOTIDE SEQUENCE [LARGE SCALE GENOMIC DNA]</scope>
    <source>
        <strain evidence="4">cv. Daliak</strain>
    </source>
</reference>
<evidence type="ECO:0000313" key="4">
    <source>
        <dbReference type="Proteomes" id="UP000242715"/>
    </source>
</evidence>
<keyword evidence="2" id="KW-0732">Signal</keyword>
<gene>
    <name evidence="3" type="ORF">TSUD_288640</name>
</gene>
<keyword evidence="4" id="KW-1185">Reference proteome</keyword>
<feature type="transmembrane region" description="Helical" evidence="1">
    <location>
        <begin position="70"/>
        <end position="93"/>
    </location>
</feature>
<sequence>MLWEVHSFTFFLFTCLCFCGSVFSGSCVGSWVTWSWRFRRSFLRRSSGVVLLVQWLYFRRLVSFLRRVAMVVFLFAMVAASLRGVFSVVVVQFPAP</sequence>
<evidence type="ECO:0000313" key="3">
    <source>
        <dbReference type="EMBL" id="GAU48857.1"/>
    </source>
</evidence>
<keyword evidence="1" id="KW-1133">Transmembrane helix</keyword>
<organism evidence="3 4">
    <name type="scientific">Trifolium subterraneum</name>
    <name type="common">Subterranean clover</name>
    <dbReference type="NCBI Taxonomy" id="3900"/>
    <lineage>
        <taxon>Eukaryota</taxon>
        <taxon>Viridiplantae</taxon>
        <taxon>Streptophyta</taxon>
        <taxon>Embryophyta</taxon>
        <taxon>Tracheophyta</taxon>
        <taxon>Spermatophyta</taxon>
        <taxon>Magnoliopsida</taxon>
        <taxon>eudicotyledons</taxon>
        <taxon>Gunneridae</taxon>
        <taxon>Pentapetalae</taxon>
        <taxon>rosids</taxon>
        <taxon>fabids</taxon>
        <taxon>Fabales</taxon>
        <taxon>Fabaceae</taxon>
        <taxon>Papilionoideae</taxon>
        <taxon>50 kb inversion clade</taxon>
        <taxon>NPAAA clade</taxon>
        <taxon>Hologalegina</taxon>
        <taxon>IRL clade</taxon>
        <taxon>Trifolieae</taxon>
        <taxon>Trifolium</taxon>
    </lineage>
</organism>
<evidence type="ECO:0000256" key="1">
    <source>
        <dbReference type="SAM" id="Phobius"/>
    </source>
</evidence>
<feature type="signal peptide" evidence="2">
    <location>
        <begin position="1"/>
        <end position="24"/>
    </location>
</feature>
<dbReference type="Proteomes" id="UP000242715">
    <property type="component" value="Unassembled WGS sequence"/>
</dbReference>
<keyword evidence="1" id="KW-0472">Membrane</keyword>
<feature type="chain" id="PRO_5016391943" evidence="2">
    <location>
        <begin position="25"/>
        <end position="96"/>
    </location>
</feature>
<name>A0A2Z6PR70_TRISU</name>
<keyword evidence="1" id="KW-0812">Transmembrane</keyword>